<accession>A0A4U8WF54</accession>
<dbReference type="KEGG" id="ctai:NCTC12078_02349"/>
<evidence type="ECO:0008006" key="4">
    <source>
        <dbReference type="Google" id="ProtNLM"/>
    </source>
</evidence>
<reference evidence="2 3" key="1">
    <citation type="submission" date="2019-02" db="EMBL/GenBank/DDBJ databases">
        <authorList>
            <consortium name="Pathogen Informatics"/>
        </authorList>
    </citation>
    <scope>NUCLEOTIDE SEQUENCE [LARGE SCALE GENOMIC DNA]</scope>
    <source>
        <strain evidence="2 3">3012STDY6944375</strain>
    </source>
</reference>
<gene>
    <name evidence="2" type="ORF">NCTC12078_02349</name>
</gene>
<keyword evidence="1" id="KW-1133">Transmembrane helix</keyword>
<organism evidence="2 3">
    <name type="scientific">Chryseobacterium taihuense</name>
    <dbReference type="NCBI Taxonomy" id="1141221"/>
    <lineage>
        <taxon>Bacteria</taxon>
        <taxon>Pseudomonadati</taxon>
        <taxon>Bacteroidota</taxon>
        <taxon>Flavobacteriia</taxon>
        <taxon>Flavobacteriales</taxon>
        <taxon>Weeksellaceae</taxon>
        <taxon>Chryseobacterium group</taxon>
        <taxon>Chryseobacterium</taxon>
    </lineage>
</organism>
<keyword evidence="1" id="KW-0472">Membrane</keyword>
<evidence type="ECO:0000313" key="3">
    <source>
        <dbReference type="Proteomes" id="UP000290013"/>
    </source>
</evidence>
<feature type="transmembrane region" description="Helical" evidence="1">
    <location>
        <begin position="21"/>
        <end position="43"/>
    </location>
</feature>
<proteinExistence type="predicted"/>
<evidence type="ECO:0000256" key="1">
    <source>
        <dbReference type="SAM" id="Phobius"/>
    </source>
</evidence>
<dbReference type="EMBL" id="LR215974">
    <property type="protein sequence ID" value="VFB04326.1"/>
    <property type="molecule type" value="Genomic_DNA"/>
</dbReference>
<dbReference type="AlphaFoldDB" id="A0A4U8WF54"/>
<dbReference type="Proteomes" id="UP000290013">
    <property type="component" value="Chromosome"/>
</dbReference>
<protein>
    <recommendedName>
        <fullName evidence="4">Lipoprotein</fullName>
    </recommendedName>
</protein>
<keyword evidence="1" id="KW-0812">Transmembrane</keyword>
<evidence type="ECO:0000313" key="2">
    <source>
        <dbReference type="EMBL" id="VFB04326.1"/>
    </source>
</evidence>
<dbReference type="PROSITE" id="PS51257">
    <property type="entry name" value="PROKAR_LIPOPROTEIN"/>
    <property type="match status" value="1"/>
</dbReference>
<name>A0A4U8WF54_9FLAO</name>
<sequence length="139" mass="15810">MKTQIDILTAVKPFSFVKKAFTVFLFCFIQLVLGCTHIGNVFVSSEKTEANSALEKKGTGNIHSQRKNHKSVFVFSDLNFQQAIFPAYKIGKCWIPPFATFIESILKITLIRIAKIDFQFFSVSQSLHFIVRPPPFMNS</sequence>